<dbReference type="Proteomes" id="UP000663864">
    <property type="component" value="Unassembled WGS sequence"/>
</dbReference>
<comment type="caution">
    <text evidence="2">The sequence shown here is derived from an EMBL/GenBank/DDBJ whole genome shotgun (WGS) entry which is preliminary data.</text>
</comment>
<dbReference type="EMBL" id="CAJNOL010000929">
    <property type="protein sequence ID" value="CAF1241642.1"/>
    <property type="molecule type" value="Genomic_DNA"/>
</dbReference>
<reference evidence="2" key="1">
    <citation type="submission" date="2021-02" db="EMBL/GenBank/DDBJ databases">
        <authorList>
            <person name="Nowell W R."/>
        </authorList>
    </citation>
    <scope>NUCLEOTIDE SEQUENCE</scope>
</reference>
<proteinExistence type="predicted"/>
<organism evidence="2 6">
    <name type="scientific">Rotaria sordida</name>
    <dbReference type="NCBI Taxonomy" id="392033"/>
    <lineage>
        <taxon>Eukaryota</taxon>
        <taxon>Metazoa</taxon>
        <taxon>Spiralia</taxon>
        <taxon>Gnathifera</taxon>
        <taxon>Rotifera</taxon>
        <taxon>Eurotatoria</taxon>
        <taxon>Bdelloidea</taxon>
        <taxon>Philodinida</taxon>
        <taxon>Philodinidae</taxon>
        <taxon>Rotaria</taxon>
    </lineage>
</organism>
<evidence type="ECO:0000256" key="1">
    <source>
        <dbReference type="SAM" id="SignalP"/>
    </source>
</evidence>
<dbReference type="AlphaFoldDB" id="A0A813WPW6"/>
<dbReference type="EMBL" id="CAJNOH010000087">
    <property type="protein sequence ID" value="CAF0855468.1"/>
    <property type="molecule type" value="Genomic_DNA"/>
</dbReference>
<dbReference type="Proteomes" id="UP000663870">
    <property type="component" value="Unassembled WGS sequence"/>
</dbReference>
<evidence type="ECO:0008006" key="8">
    <source>
        <dbReference type="Google" id="ProtNLM"/>
    </source>
</evidence>
<evidence type="ECO:0000313" key="7">
    <source>
        <dbReference type="Proteomes" id="UP000663870"/>
    </source>
</evidence>
<evidence type="ECO:0000313" key="4">
    <source>
        <dbReference type="EMBL" id="CAF1231244.1"/>
    </source>
</evidence>
<keyword evidence="7" id="KW-1185">Reference proteome</keyword>
<accession>A0A813WPW6</accession>
<feature type="signal peptide" evidence="1">
    <location>
        <begin position="1"/>
        <end position="28"/>
    </location>
</feature>
<evidence type="ECO:0000313" key="6">
    <source>
        <dbReference type="Proteomes" id="UP000663854"/>
    </source>
</evidence>
<feature type="chain" id="PRO_5036223380" description="Protein quiver" evidence="1">
    <location>
        <begin position="29"/>
        <end position="97"/>
    </location>
</feature>
<dbReference type="EMBL" id="CAJNOT010000215">
    <property type="protein sequence ID" value="CAF0897022.1"/>
    <property type="molecule type" value="Genomic_DNA"/>
</dbReference>
<evidence type="ECO:0000313" key="2">
    <source>
        <dbReference type="EMBL" id="CAF0855468.1"/>
    </source>
</evidence>
<evidence type="ECO:0000313" key="3">
    <source>
        <dbReference type="EMBL" id="CAF0897022.1"/>
    </source>
</evidence>
<evidence type="ECO:0000313" key="5">
    <source>
        <dbReference type="EMBL" id="CAF1241642.1"/>
    </source>
</evidence>
<keyword evidence="1" id="KW-0732">Signal</keyword>
<dbReference type="Proteomes" id="UP000663854">
    <property type="component" value="Unassembled WGS sequence"/>
</dbReference>
<protein>
    <recommendedName>
        <fullName evidence="8">Protein quiver</fullName>
    </recommendedName>
</protein>
<gene>
    <name evidence="4" type="ORF">JXQ802_LOCUS25958</name>
    <name evidence="5" type="ORF">JXQ802_LOCUS26491</name>
    <name evidence="2" type="ORF">PYM288_LOCUS7278</name>
    <name evidence="3" type="ORF">ZHD862_LOCUS7185</name>
</gene>
<dbReference type="EMBL" id="CAJNOL010000893">
    <property type="protein sequence ID" value="CAF1231244.1"/>
    <property type="molecule type" value="Genomic_DNA"/>
</dbReference>
<sequence>MQYFHKYSIMKLFLVALVCFIGICSTQAYQCYRCDSASKPGCNDPFNSAQAEAQWKVEAKANERCKKVKVFGGLRDKDHENILKLTEKRRRIQEKCP</sequence>
<name>A0A813WPW6_9BILA</name>